<dbReference type="EMBL" id="WHUW01000026">
    <property type="protein sequence ID" value="KAF8435100.1"/>
    <property type="molecule type" value="Genomic_DNA"/>
</dbReference>
<sequence length="159" mass="17762">MTIDADSDFDSGKSNVLPSFSIASIRYHYRRSRSWLSMSTGKKVVKWFEAILPISSATGPGRIGAQGSRMLHKQDPIRRQDRAKYTTVSGKRSITLQTVRGMVMVAEQETRARGTARKRTLSRGRSFEEPEDELELRGEVLGEESVIEGNVKEASGARE</sequence>
<reference evidence="2" key="2">
    <citation type="journal article" date="2020" name="Nat. Commun.">
        <title>Large-scale genome sequencing of mycorrhizal fungi provides insights into the early evolution of symbiotic traits.</title>
        <authorList>
            <person name="Miyauchi S."/>
            <person name="Kiss E."/>
            <person name="Kuo A."/>
            <person name="Drula E."/>
            <person name="Kohler A."/>
            <person name="Sanchez-Garcia M."/>
            <person name="Morin E."/>
            <person name="Andreopoulos B."/>
            <person name="Barry K.W."/>
            <person name="Bonito G."/>
            <person name="Buee M."/>
            <person name="Carver A."/>
            <person name="Chen C."/>
            <person name="Cichocki N."/>
            <person name="Clum A."/>
            <person name="Culley D."/>
            <person name="Crous P.W."/>
            <person name="Fauchery L."/>
            <person name="Girlanda M."/>
            <person name="Hayes R.D."/>
            <person name="Keri Z."/>
            <person name="LaButti K."/>
            <person name="Lipzen A."/>
            <person name="Lombard V."/>
            <person name="Magnuson J."/>
            <person name="Maillard F."/>
            <person name="Murat C."/>
            <person name="Nolan M."/>
            <person name="Ohm R.A."/>
            <person name="Pangilinan J."/>
            <person name="Pereira M.F."/>
            <person name="Perotto S."/>
            <person name="Peter M."/>
            <person name="Pfister S."/>
            <person name="Riley R."/>
            <person name="Sitrit Y."/>
            <person name="Stielow J.B."/>
            <person name="Szollosi G."/>
            <person name="Zifcakova L."/>
            <person name="Stursova M."/>
            <person name="Spatafora J.W."/>
            <person name="Tedersoo L."/>
            <person name="Vaario L.M."/>
            <person name="Yamada A."/>
            <person name="Yan M."/>
            <person name="Wang P."/>
            <person name="Xu J."/>
            <person name="Bruns T."/>
            <person name="Baldrian P."/>
            <person name="Vilgalys R."/>
            <person name="Dunand C."/>
            <person name="Henrissat B."/>
            <person name="Grigoriev I.V."/>
            <person name="Hibbett D."/>
            <person name="Nagy L.G."/>
            <person name="Martin F.M."/>
        </authorList>
    </citation>
    <scope>NUCLEOTIDE SEQUENCE</scope>
    <source>
        <strain evidence="2">BED1</strain>
    </source>
</reference>
<feature type="region of interest" description="Disordered" evidence="1">
    <location>
        <begin position="110"/>
        <end position="140"/>
    </location>
</feature>
<organism evidence="2 3">
    <name type="scientific">Boletus edulis BED1</name>
    <dbReference type="NCBI Taxonomy" id="1328754"/>
    <lineage>
        <taxon>Eukaryota</taxon>
        <taxon>Fungi</taxon>
        <taxon>Dikarya</taxon>
        <taxon>Basidiomycota</taxon>
        <taxon>Agaricomycotina</taxon>
        <taxon>Agaricomycetes</taxon>
        <taxon>Agaricomycetidae</taxon>
        <taxon>Boletales</taxon>
        <taxon>Boletineae</taxon>
        <taxon>Boletaceae</taxon>
        <taxon>Boletoideae</taxon>
        <taxon>Boletus</taxon>
    </lineage>
</organism>
<evidence type="ECO:0000313" key="3">
    <source>
        <dbReference type="Proteomes" id="UP001194468"/>
    </source>
</evidence>
<dbReference type="Proteomes" id="UP001194468">
    <property type="component" value="Unassembled WGS sequence"/>
</dbReference>
<comment type="caution">
    <text evidence="2">The sequence shown here is derived from an EMBL/GenBank/DDBJ whole genome shotgun (WGS) entry which is preliminary data.</text>
</comment>
<protein>
    <submittedName>
        <fullName evidence="2">Uncharacterized protein</fullName>
    </submittedName>
</protein>
<proteinExistence type="predicted"/>
<keyword evidence="3" id="KW-1185">Reference proteome</keyword>
<accession>A0AAD4GBD6</accession>
<evidence type="ECO:0000313" key="2">
    <source>
        <dbReference type="EMBL" id="KAF8435100.1"/>
    </source>
</evidence>
<dbReference type="AlphaFoldDB" id="A0AAD4GBD6"/>
<reference evidence="2" key="1">
    <citation type="submission" date="2019-10" db="EMBL/GenBank/DDBJ databases">
        <authorList>
            <consortium name="DOE Joint Genome Institute"/>
            <person name="Kuo A."/>
            <person name="Miyauchi S."/>
            <person name="Kiss E."/>
            <person name="Drula E."/>
            <person name="Kohler A."/>
            <person name="Sanchez-Garcia M."/>
            <person name="Andreopoulos B."/>
            <person name="Barry K.W."/>
            <person name="Bonito G."/>
            <person name="Buee M."/>
            <person name="Carver A."/>
            <person name="Chen C."/>
            <person name="Cichocki N."/>
            <person name="Clum A."/>
            <person name="Culley D."/>
            <person name="Crous P.W."/>
            <person name="Fauchery L."/>
            <person name="Girlanda M."/>
            <person name="Hayes R."/>
            <person name="Keri Z."/>
            <person name="LaButti K."/>
            <person name="Lipzen A."/>
            <person name="Lombard V."/>
            <person name="Magnuson J."/>
            <person name="Maillard F."/>
            <person name="Morin E."/>
            <person name="Murat C."/>
            <person name="Nolan M."/>
            <person name="Ohm R."/>
            <person name="Pangilinan J."/>
            <person name="Pereira M."/>
            <person name="Perotto S."/>
            <person name="Peter M."/>
            <person name="Riley R."/>
            <person name="Sitrit Y."/>
            <person name="Stielow B."/>
            <person name="Szollosi G."/>
            <person name="Zifcakova L."/>
            <person name="Stursova M."/>
            <person name="Spatafora J.W."/>
            <person name="Tedersoo L."/>
            <person name="Vaario L.-M."/>
            <person name="Yamada A."/>
            <person name="Yan M."/>
            <person name="Wang P."/>
            <person name="Xu J."/>
            <person name="Bruns T."/>
            <person name="Baldrian P."/>
            <person name="Vilgalys R."/>
            <person name="Henrissat B."/>
            <person name="Grigoriev I.V."/>
            <person name="Hibbett D."/>
            <person name="Nagy L.G."/>
            <person name="Martin F.M."/>
        </authorList>
    </citation>
    <scope>NUCLEOTIDE SEQUENCE</scope>
    <source>
        <strain evidence="2">BED1</strain>
    </source>
</reference>
<gene>
    <name evidence="2" type="ORF">L210DRAFT_937977</name>
</gene>
<name>A0AAD4GBD6_BOLED</name>
<evidence type="ECO:0000256" key="1">
    <source>
        <dbReference type="SAM" id="MobiDB-lite"/>
    </source>
</evidence>